<evidence type="ECO:0000313" key="4">
    <source>
        <dbReference type="Proteomes" id="UP000005408"/>
    </source>
</evidence>
<evidence type="ECO:0000313" key="3">
    <source>
        <dbReference type="EnsemblMetazoa" id="G4557.1:cds"/>
    </source>
</evidence>
<dbReference type="EMBL" id="JH818255">
    <property type="protein sequence ID" value="EKC39775.1"/>
    <property type="molecule type" value="Genomic_DNA"/>
</dbReference>
<dbReference type="Proteomes" id="UP000005408">
    <property type="component" value="Unassembled WGS sequence"/>
</dbReference>
<keyword evidence="4" id="KW-1185">Reference proteome</keyword>
<name>K1REG3_MAGGI</name>
<proteinExistence type="predicted"/>
<dbReference type="AlphaFoldDB" id="K1REG3"/>
<evidence type="ECO:0000313" key="2">
    <source>
        <dbReference type="EMBL" id="EKC39775.1"/>
    </source>
</evidence>
<sequence length="99" mass="11707">MEKVSMFIIAFCLVLQFYDVSSSAEDLDEKERRQYDMLRNKIHELISAAKSFDRRQECENRVTDCDSHTTGHWLSRCMTNYYNQNCCAWCMAAYQIVIS</sequence>
<evidence type="ECO:0008006" key="5">
    <source>
        <dbReference type="Google" id="ProtNLM"/>
    </source>
</evidence>
<protein>
    <recommendedName>
        <fullName evidence="5">ShKT domain-containing protein</fullName>
    </recommendedName>
</protein>
<gene>
    <name evidence="2" type="ORF">CGI_10015820</name>
</gene>
<dbReference type="HOGENOM" id="CLU_2322629_0_0_1"/>
<accession>K1REG3</accession>
<feature type="signal peptide" evidence="1">
    <location>
        <begin position="1"/>
        <end position="24"/>
    </location>
</feature>
<evidence type="ECO:0000256" key="1">
    <source>
        <dbReference type="SAM" id="SignalP"/>
    </source>
</evidence>
<reference evidence="3" key="2">
    <citation type="submission" date="2022-08" db="UniProtKB">
        <authorList>
            <consortium name="EnsemblMetazoa"/>
        </authorList>
    </citation>
    <scope>IDENTIFICATION</scope>
    <source>
        <strain evidence="3">05x7-T-G4-1.051#20</strain>
    </source>
</reference>
<organism evidence="2">
    <name type="scientific">Magallana gigas</name>
    <name type="common">Pacific oyster</name>
    <name type="synonym">Crassostrea gigas</name>
    <dbReference type="NCBI Taxonomy" id="29159"/>
    <lineage>
        <taxon>Eukaryota</taxon>
        <taxon>Metazoa</taxon>
        <taxon>Spiralia</taxon>
        <taxon>Lophotrochozoa</taxon>
        <taxon>Mollusca</taxon>
        <taxon>Bivalvia</taxon>
        <taxon>Autobranchia</taxon>
        <taxon>Pteriomorphia</taxon>
        <taxon>Ostreida</taxon>
        <taxon>Ostreoidea</taxon>
        <taxon>Ostreidae</taxon>
        <taxon>Magallana</taxon>
    </lineage>
</organism>
<keyword evidence="1" id="KW-0732">Signal</keyword>
<dbReference type="EnsemblMetazoa" id="G4557.1">
    <property type="protein sequence ID" value="G4557.1:cds"/>
    <property type="gene ID" value="G4557"/>
</dbReference>
<reference evidence="2" key="1">
    <citation type="journal article" date="2012" name="Nature">
        <title>The oyster genome reveals stress adaptation and complexity of shell formation.</title>
        <authorList>
            <person name="Zhang G."/>
            <person name="Fang X."/>
            <person name="Guo X."/>
            <person name="Li L."/>
            <person name="Luo R."/>
            <person name="Xu F."/>
            <person name="Yang P."/>
            <person name="Zhang L."/>
            <person name="Wang X."/>
            <person name="Qi H."/>
            <person name="Xiong Z."/>
            <person name="Que H."/>
            <person name="Xie Y."/>
            <person name="Holland P.W."/>
            <person name="Paps J."/>
            <person name="Zhu Y."/>
            <person name="Wu F."/>
            <person name="Chen Y."/>
            <person name="Wang J."/>
            <person name="Peng C."/>
            <person name="Meng J."/>
            <person name="Yang L."/>
            <person name="Liu J."/>
            <person name="Wen B."/>
            <person name="Zhang N."/>
            <person name="Huang Z."/>
            <person name="Zhu Q."/>
            <person name="Feng Y."/>
            <person name="Mount A."/>
            <person name="Hedgecock D."/>
            <person name="Xu Z."/>
            <person name="Liu Y."/>
            <person name="Domazet-Loso T."/>
            <person name="Du Y."/>
            <person name="Sun X."/>
            <person name="Zhang S."/>
            <person name="Liu B."/>
            <person name="Cheng P."/>
            <person name="Jiang X."/>
            <person name="Li J."/>
            <person name="Fan D."/>
            <person name="Wang W."/>
            <person name="Fu W."/>
            <person name="Wang T."/>
            <person name="Wang B."/>
            <person name="Zhang J."/>
            <person name="Peng Z."/>
            <person name="Li Y."/>
            <person name="Li N."/>
            <person name="Wang J."/>
            <person name="Chen M."/>
            <person name="He Y."/>
            <person name="Tan F."/>
            <person name="Song X."/>
            <person name="Zheng Q."/>
            <person name="Huang R."/>
            <person name="Yang H."/>
            <person name="Du X."/>
            <person name="Chen L."/>
            <person name="Yang M."/>
            <person name="Gaffney P.M."/>
            <person name="Wang S."/>
            <person name="Luo L."/>
            <person name="She Z."/>
            <person name="Ming Y."/>
            <person name="Huang W."/>
            <person name="Zhang S."/>
            <person name="Huang B."/>
            <person name="Zhang Y."/>
            <person name="Qu T."/>
            <person name="Ni P."/>
            <person name="Miao G."/>
            <person name="Wang J."/>
            <person name="Wang Q."/>
            <person name="Steinberg C.E."/>
            <person name="Wang H."/>
            <person name="Li N."/>
            <person name="Qian L."/>
            <person name="Zhang G."/>
            <person name="Li Y."/>
            <person name="Yang H."/>
            <person name="Liu X."/>
            <person name="Wang J."/>
            <person name="Yin Y."/>
            <person name="Wang J."/>
        </authorList>
    </citation>
    <scope>NUCLEOTIDE SEQUENCE [LARGE SCALE GENOMIC DNA]</scope>
    <source>
        <strain evidence="2">05x7-T-G4-1.051#20</strain>
    </source>
</reference>
<feature type="chain" id="PRO_5042455726" description="ShKT domain-containing protein" evidence="1">
    <location>
        <begin position="25"/>
        <end position="99"/>
    </location>
</feature>